<evidence type="ECO:0000259" key="2">
    <source>
        <dbReference type="Pfam" id="PF03795"/>
    </source>
</evidence>
<dbReference type="EMBL" id="JAATEJ010000028">
    <property type="protein sequence ID" value="NJP47294.1"/>
    <property type="molecule type" value="Genomic_DNA"/>
</dbReference>
<gene>
    <name evidence="3" type="ORF">HCN08_28405</name>
</gene>
<dbReference type="PANTHER" id="PTHR37828">
    <property type="entry name" value="GSR2449 PROTEIN"/>
    <property type="match status" value="1"/>
</dbReference>
<protein>
    <recommendedName>
        <fullName evidence="2">YCII-related domain-containing protein</fullName>
    </recommendedName>
</protein>
<dbReference type="Pfam" id="PF03795">
    <property type="entry name" value="YCII"/>
    <property type="match status" value="1"/>
</dbReference>
<dbReference type="InterPro" id="IPR005545">
    <property type="entry name" value="YCII"/>
</dbReference>
<evidence type="ECO:0000313" key="4">
    <source>
        <dbReference type="Proteomes" id="UP000734511"/>
    </source>
</evidence>
<reference evidence="3 4" key="1">
    <citation type="submission" date="2020-03" db="EMBL/GenBank/DDBJ databases">
        <title>WGS of actinomycetes isolated from Thailand.</title>
        <authorList>
            <person name="Thawai C."/>
        </authorList>
    </citation>
    <scope>NUCLEOTIDE SEQUENCE [LARGE SCALE GENOMIC DNA]</scope>
    <source>
        <strain evidence="3 4">PRB2-1</strain>
    </source>
</reference>
<feature type="domain" description="YCII-related" evidence="2">
    <location>
        <begin position="1"/>
        <end position="81"/>
    </location>
</feature>
<evidence type="ECO:0000313" key="3">
    <source>
        <dbReference type="EMBL" id="NJP47294.1"/>
    </source>
</evidence>
<sequence>MLHLLFLTYTAAEEDAEPFVRDHVAFLEEHHGDGIFLVSGQTAPTTIGGAIIAQGVDRAGVEQIVRQDPFVTHGVAEYTITTIVPGRVHPALSALLAQSS</sequence>
<accession>A0ABX1A023</accession>
<keyword evidence="4" id="KW-1185">Reference proteome</keyword>
<comment type="caution">
    <text evidence="3">The sequence shown here is derived from an EMBL/GenBank/DDBJ whole genome shotgun (WGS) entry which is preliminary data.</text>
</comment>
<proteinExistence type="inferred from homology"/>
<evidence type="ECO:0000256" key="1">
    <source>
        <dbReference type="ARBA" id="ARBA00007689"/>
    </source>
</evidence>
<name>A0ABX1A023_9ACTN</name>
<dbReference type="PANTHER" id="PTHR37828:SF1">
    <property type="entry name" value="YCII-RELATED DOMAIN-CONTAINING PROTEIN"/>
    <property type="match status" value="1"/>
</dbReference>
<dbReference type="RefSeq" id="WP_167986125.1">
    <property type="nucleotide sequence ID" value="NZ_JAATEJ010000028.1"/>
</dbReference>
<dbReference type="Proteomes" id="UP000734511">
    <property type="component" value="Unassembled WGS sequence"/>
</dbReference>
<dbReference type="SUPFAM" id="SSF54909">
    <property type="entry name" value="Dimeric alpha+beta barrel"/>
    <property type="match status" value="1"/>
</dbReference>
<organism evidence="3 4">
    <name type="scientific">Actinacidiphila epipremni</name>
    <dbReference type="NCBI Taxonomy" id="2053013"/>
    <lineage>
        <taxon>Bacteria</taxon>
        <taxon>Bacillati</taxon>
        <taxon>Actinomycetota</taxon>
        <taxon>Actinomycetes</taxon>
        <taxon>Kitasatosporales</taxon>
        <taxon>Streptomycetaceae</taxon>
        <taxon>Actinacidiphila</taxon>
    </lineage>
</organism>
<comment type="similarity">
    <text evidence="1">Belongs to the YciI family.</text>
</comment>
<dbReference type="InterPro" id="IPR011008">
    <property type="entry name" value="Dimeric_a/b-barrel"/>
</dbReference>
<dbReference type="Gene3D" id="3.30.70.1060">
    <property type="entry name" value="Dimeric alpha+beta barrel"/>
    <property type="match status" value="1"/>
</dbReference>